<evidence type="ECO:0000256" key="1">
    <source>
        <dbReference type="ARBA" id="ARBA00001917"/>
    </source>
</evidence>
<dbReference type="OrthoDB" id="1925334at2759"/>
<feature type="domain" description="FMN-dependent dehydrogenase" evidence="3">
    <location>
        <begin position="55"/>
        <end position="103"/>
    </location>
</feature>
<dbReference type="PANTHER" id="PTHR10578:SF140">
    <property type="entry name" value="FMN HYDROXY ACID DEHYDROGENASE DOMAIN-CONTAINING PROTEIN"/>
    <property type="match status" value="1"/>
</dbReference>
<dbReference type="AlphaFoldDB" id="A0A8T9C7Z1"/>
<dbReference type="EMBL" id="QGMK01000422">
    <property type="protein sequence ID" value="TVY81798.1"/>
    <property type="molecule type" value="Genomic_DNA"/>
</dbReference>
<accession>A0A8T9C7Z1</accession>
<evidence type="ECO:0000256" key="2">
    <source>
        <dbReference type="SAM" id="SignalP"/>
    </source>
</evidence>
<sequence length="166" mass="18144">MHSSCLFLTLAATAFAARPFLNEADTGIEDALDNIPAGTLPPLTSMVGLPDFGAARNYLPIKNYTYYRNGAAGEWSYRNNLEVFSRYRLRPRVLVDITNVEASLPSVFLPCITILSSNKWQNNNIWTTSGHNLSAPFFISPAARADYGHVDAEAGLAKGAYDGNIL</sequence>
<keyword evidence="5" id="KW-1185">Reference proteome</keyword>
<gene>
    <name evidence="4" type="primary">CYB2_2</name>
    <name evidence="4" type="ORF">LSUE1_G001701</name>
</gene>
<dbReference type="InterPro" id="IPR013785">
    <property type="entry name" value="Aldolase_TIM"/>
</dbReference>
<feature type="signal peptide" evidence="2">
    <location>
        <begin position="1"/>
        <end position="16"/>
    </location>
</feature>
<dbReference type="Gene3D" id="3.20.20.70">
    <property type="entry name" value="Aldolase class I"/>
    <property type="match status" value="1"/>
</dbReference>
<name>A0A8T9C7Z1_9HELO</name>
<dbReference type="InterPro" id="IPR000262">
    <property type="entry name" value="FMN-dep_DH"/>
</dbReference>
<comment type="caution">
    <text evidence="4">The sequence shown here is derived from an EMBL/GenBank/DDBJ whole genome shotgun (WGS) entry which is preliminary data.</text>
</comment>
<dbReference type="Proteomes" id="UP000469558">
    <property type="component" value="Unassembled WGS sequence"/>
</dbReference>
<reference evidence="4 5" key="1">
    <citation type="submission" date="2018-05" db="EMBL/GenBank/DDBJ databases">
        <title>Genome sequencing and assembly of the regulated plant pathogen Lachnellula willkommii and related sister species for the development of diagnostic species identification markers.</title>
        <authorList>
            <person name="Giroux E."/>
            <person name="Bilodeau G."/>
        </authorList>
    </citation>
    <scope>NUCLEOTIDE SEQUENCE [LARGE SCALE GENOMIC DNA]</scope>
    <source>
        <strain evidence="4 5">CBS 268.59</strain>
    </source>
</reference>
<feature type="chain" id="PRO_5035779023" evidence="2">
    <location>
        <begin position="17"/>
        <end position="166"/>
    </location>
</feature>
<comment type="cofactor">
    <cofactor evidence="1">
        <name>FMN</name>
        <dbReference type="ChEBI" id="CHEBI:58210"/>
    </cofactor>
</comment>
<dbReference type="SUPFAM" id="SSF51395">
    <property type="entry name" value="FMN-linked oxidoreductases"/>
    <property type="match status" value="1"/>
</dbReference>
<dbReference type="PANTHER" id="PTHR10578">
    <property type="entry name" value="S -2-HYDROXY-ACID OXIDASE-RELATED"/>
    <property type="match status" value="1"/>
</dbReference>
<evidence type="ECO:0000313" key="4">
    <source>
        <dbReference type="EMBL" id="TVY81798.1"/>
    </source>
</evidence>
<dbReference type="GO" id="GO:0016491">
    <property type="term" value="F:oxidoreductase activity"/>
    <property type="evidence" value="ECO:0007669"/>
    <property type="project" value="InterPro"/>
</dbReference>
<keyword evidence="2" id="KW-0732">Signal</keyword>
<evidence type="ECO:0000259" key="3">
    <source>
        <dbReference type="Pfam" id="PF01070"/>
    </source>
</evidence>
<organism evidence="4 5">
    <name type="scientific">Lachnellula suecica</name>
    <dbReference type="NCBI Taxonomy" id="602035"/>
    <lineage>
        <taxon>Eukaryota</taxon>
        <taxon>Fungi</taxon>
        <taxon>Dikarya</taxon>
        <taxon>Ascomycota</taxon>
        <taxon>Pezizomycotina</taxon>
        <taxon>Leotiomycetes</taxon>
        <taxon>Helotiales</taxon>
        <taxon>Lachnaceae</taxon>
        <taxon>Lachnellula</taxon>
    </lineage>
</organism>
<dbReference type="Pfam" id="PF01070">
    <property type="entry name" value="FMN_dh"/>
    <property type="match status" value="1"/>
</dbReference>
<proteinExistence type="predicted"/>
<protein>
    <submittedName>
        <fullName evidence="4">Cytochrome b2</fullName>
    </submittedName>
</protein>
<evidence type="ECO:0000313" key="5">
    <source>
        <dbReference type="Proteomes" id="UP000469558"/>
    </source>
</evidence>